<feature type="compositionally biased region" description="Polar residues" evidence="6">
    <location>
        <begin position="1065"/>
        <end position="1074"/>
    </location>
</feature>
<feature type="region of interest" description="Disordered" evidence="6">
    <location>
        <begin position="962"/>
        <end position="1012"/>
    </location>
</feature>
<feature type="compositionally biased region" description="Low complexity" evidence="6">
    <location>
        <begin position="888"/>
        <end position="901"/>
    </location>
</feature>
<dbReference type="GO" id="GO:0012505">
    <property type="term" value="C:endomembrane system"/>
    <property type="evidence" value="ECO:0007669"/>
    <property type="project" value="TreeGrafter"/>
</dbReference>
<feature type="transmembrane region" description="Helical" evidence="7">
    <location>
        <begin position="461"/>
        <end position="480"/>
    </location>
</feature>
<dbReference type="Pfam" id="PF05602">
    <property type="entry name" value="CLPTM1"/>
    <property type="match status" value="1"/>
</dbReference>
<dbReference type="PANTHER" id="PTHR21347">
    <property type="entry name" value="CLEFT LIP AND PALATE ASSOCIATED TRANSMEMBRANE PROTEIN-RELATED"/>
    <property type="match status" value="1"/>
</dbReference>
<dbReference type="InterPro" id="IPR008429">
    <property type="entry name" value="CLPTM1"/>
</dbReference>
<proteinExistence type="inferred from homology"/>
<dbReference type="Proteomes" id="UP000092993">
    <property type="component" value="Unassembled WGS sequence"/>
</dbReference>
<feature type="region of interest" description="Disordered" evidence="6">
    <location>
        <begin position="879"/>
        <end position="949"/>
    </location>
</feature>
<evidence type="ECO:0000256" key="3">
    <source>
        <dbReference type="ARBA" id="ARBA00022692"/>
    </source>
</evidence>
<keyword evidence="9" id="KW-1185">Reference proteome</keyword>
<feature type="compositionally biased region" description="Acidic residues" evidence="6">
    <location>
        <begin position="1426"/>
        <end position="1443"/>
    </location>
</feature>
<feature type="compositionally biased region" description="Basic and acidic residues" evidence="6">
    <location>
        <begin position="1168"/>
        <end position="1185"/>
    </location>
</feature>
<protein>
    <submittedName>
        <fullName evidence="8">Cleft lip and palate transmembrane protein 1</fullName>
    </submittedName>
</protein>
<feature type="transmembrane region" description="Helical" evidence="7">
    <location>
        <begin position="338"/>
        <end position="359"/>
    </location>
</feature>
<feature type="region of interest" description="Disordered" evidence="6">
    <location>
        <begin position="45"/>
        <end position="70"/>
    </location>
</feature>
<dbReference type="OMA" id="YIVEVTR"/>
<keyword evidence="3 7" id="KW-0812">Transmembrane</keyword>
<evidence type="ECO:0000256" key="4">
    <source>
        <dbReference type="ARBA" id="ARBA00022989"/>
    </source>
</evidence>
<dbReference type="EMBL" id="LUGG01000003">
    <property type="protein sequence ID" value="OBZ76610.1"/>
    <property type="molecule type" value="Genomic_DNA"/>
</dbReference>
<feature type="compositionally biased region" description="Basic and acidic residues" evidence="6">
    <location>
        <begin position="1316"/>
        <end position="1331"/>
    </location>
</feature>
<name>A0A1C7MIE6_GRIFR</name>
<gene>
    <name evidence="8" type="primary">CLPTM1</name>
    <name evidence="8" type="ORF">A0H81_03727</name>
</gene>
<accession>A0A1C7MIE6</accession>
<feature type="compositionally biased region" description="Basic residues" evidence="6">
    <location>
        <begin position="1084"/>
        <end position="1094"/>
    </location>
</feature>
<feature type="compositionally biased region" description="Basic and acidic residues" evidence="6">
    <location>
        <begin position="1240"/>
        <end position="1261"/>
    </location>
</feature>
<feature type="compositionally biased region" description="Basic and acidic residues" evidence="6">
    <location>
        <begin position="1111"/>
        <end position="1133"/>
    </location>
</feature>
<feature type="compositionally biased region" description="Polar residues" evidence="6">
    <location>
        <begin position="930"/>
        <end position="941"/>
    </location>
</feature>
<feature type="region of interest" description="Disordered" evidence="6">
    <location>
        <begin position="774"/>
        <end position="808"/>
    </location>
</feature>
<evidence type="ECO:0000313" key="8">
    <source>
        <dbReference type="EMBL" id="OBZ76610.1"/>
    </source>
</evidence>
<evidence type="ECO:0000256" key="6">
    <source>
        <dbReference type="SAM" id="MobiDB-lite"/>
    </source>
</evidence>
<evidence type="ECO:0000256" key="7">
    <source>
        <dbReference type="SAM" id="Phobius"/>
    </source>
</evidence>
<sequence length="1475" mass="163281">MAAPANAPAAREESPFRKFFAVAQQFLLIWVVMQMVTKFFTSKTAQPSTQVPSPGSIPQAQVSDQANPQSAASLQASPLWPLGIPLAMHVHLSTSPTGDVFSHKWTHKDQDAGLPSLVWDNITFGDWKESRTAEYIVDLPQSVQHNGSLWADVFLVRDGASPDPSSAKFDPASVHHIRKLLTPYISKLKTRKQHNLLSNTEESGASEEVEEADVIVSHWHNDLTLALVSDASIIPLNQLTPPVAKHVELVPDRNQAGKVSYKPIIFPNEFWHLRSQYVEINTTTPSLPLQITFQPMSYWKFSILAGLTHSFAEAAKQQGSSGAELDEVKRMLVETNPYFLGLTALVSILHVVFEMLAFSSDVSHWRHKQELVGVSVRTIVANVVVQLIILLYLIDNNEQTSWMILMGSGIGVLIEAWKITKAVDISLIPAAPGSLLPYKLDIKDKHVLNEREEDPGLAFRYVSWFTIPCLAIYSVYSLVYESHRGWYSFVISTLTSFVYMFGFAQLIPQLIINYKLKSVAHMPMKAMVYKTLSTVVDDLFAFCIKMPILHRLACFRDDVVFLVFLYQRWIYRIDPNRVNEYGQVMDKDVNAVKKGTKKDTSSVFASLIHIAFSRLAMAPNGLQPTDYTCKCLNIRIRPQPNEATHPPPDGDFQPVYVGDEGIFVAHNEVTLRSRTRPVRALGDSRLTRYMSLTCLICDTLVYRILQYTSPDLDNDEGPVLPTDDWAEREMLKSSTGWIEVYKDCLTGEAIIQAKSSPLYSEMLGLMLPSVTLSPEPDKSAEIPLPRSPTPQGSSESPGHHLPALPPLFLPPPFTPSHPVFSHLSSVASAESQKIRNAAEEYIVEVTRQKVEEIQADEAELKRQVELVWTKFKQGLEKFEQATPSRKWSGAASRSRHSSTATWGTLSSPAVGAGPASVRIHDFVPGPSPPTRISSASRQHAQSALSTSLATSSFHYPEALRAGSVTPTSRHSSEDSQSPPIPDARAMSPDRSSSTRVMSPSTASSRTFAMPINGEASTIREAYRRNMDEAKDTATSFRYVTDLEANMEEQRRQTSGEDQRRDETSSSHVTPSISGSVVARAQSPKAHKSAIKHSSPKSGSSTKDNGSPNKGETTEDHKEGTSKGKRKVTFDVKPEIAIIKNESELELEPEQDTGVRHAEEAIFDMEGEGGERVKVVDEQQADKAKPASELVRAPHRPSRTRSANTLGLPASLSSLRPASLPAPSILSASRPPFPPRKTRSTKAENTYHKVNGHHVEKGRDEALGPREAEILKLVAASTPSHRSAWKKDSKAWQLFVNRRDRKTGDNAPGSIAEEEDNYHVIDDLDPVRRRAADGSSESESMEDDDSDDKWPPSYAPPIAASLPIPIGPLSQHKHAFGVPSYQPKTSLSDRPGILVPPLRHSSSAAMRKASYAERDRSRLIDPGALDFTEEDDDDDDDDDEDMQSDAEVGGRARQRALRILQARNEIPAAGMWRSLA</sequence>
<feature type="compositionally biased region" description="Polar residues" evidence="6">
    <location>
        <begin position="1095"/>
        <end position="1110"/>
    </location>
</feature>
<feature type="compositionally biased region" description="Polar residues" evidence="6">
    <location>
        <begin position="964"/>
        <end position="977"/>
    </location>
</feature>
<feature type="compositionally biased region" description="Low complexity" evidence="6">
    <location>
        <begin position="1207"/>
        <end position="1229"/>
    </location>
</feature>
<reference evidence="8 9" key="1">
    <citation type="submission" date="2016-03" db="EMBL/GenBank/DDBJ databases">
        <title>Whole genome sequencing of Grifola frondosa 9006-11.</title>
        <authorList>
            <person name="Min B."/>
            <person name="Park H."/>
            <person name="Kim J.-G."/>
            <person name="Cho H."/>
            <person name="Oh Y.-L."/>
            <person name="Kong W.-S."/>
            <person name="Choi I.-G."/>
        </authorList>
    </citation>
    <scope>NUCLEOTIDE SEQUENCE [LARGE SCALE GENOMIC DNA]</scope>
    <source>
        <strain evidence="8 9">9006-11</strain>
    </source>
</reference>
<evidence type="ECO:0000256" key="5">
    <source>
        <dbReference type="ARBA" id="ARBA00023136"/>
    </source>
</evidence>
<comment type="caution">
    <text evidence="8">The sequence shown here is derived from an EMBL/GenBank/DDBJ whole genome shotgun (WGS) entry which is preliminary data.</text>
</comment>
<comment type="similarity">
    <text evidence="2">Belongs to the CLPTM1 family.</text>
</comment>
<evidence type="ECO:0000313" key="9">
    <source>
        <dbReference type="Proteomes" id="UP000092993"/>
    </source>
</evidence>
<comment type="subcellular location">
    <subcellularLocation>
        <location evidence="1">Membrane</location>
        <topology evidence="1">Multi-pass membrane protein</topology>
    </subcellularLocation>
</comment>
<feature type="compositionally biased region" description="Basic and acidic residues" evidence="6">
    <location>
        <begin position="1047"/>
        <end position="1064"/>
    </location>
</feature>
<feature type="compositionally biased region" description="Polar residues" evidence="6">
    <location>
        <begin position="989"/>
        <end position="1006"/>
    </location>
</feature>
<dbReference type="STRING" id="5627.A0A1C7MIE6"/>
<dbReference type="OrthoDB" id="378564at2759"/>
<keyword evidence="4 7" id="KW-1133">Transmembrane helix</keyword>
<feature type="compositionally biased region" description="Low complexity" evidence="6">
    <location>
        <begin position="1355"/>
        <end position="1368"/>
    </location>
</feature>
<feature type="region of interest" description="Disordered" evidence="6">
    <location>
        <begin position="1037"/>
        <end position="1261"/>
    </location>
</feature>
<feature type="transmembrane region" description="Helical" evidence="7">
    <location>
        <begin position="371"/>
        <end position="394"/>
    </location>
</feature>
<evidence type="ECO:0000256" key="2">
    <source>
        <dbReference type="ARBA" id="ARBA00009310"/>
    </source>
</evidence>
<evidence type="ECO:0000256" key="1">
    <source>
        <dbReference type="ARBA" id="ARBA00004141"/>
    </source>
</evidence>
<dbReference type="PANTHER" id="PTHR21347:SF0">
    <property type="entry name" value="LIPID SCRAMBLASE CLPTM1L"/>
    <property type="match status" value="1"/>
</dbReference>
<feature type="transmembrane region" description="Helical" evidence="7">
    <location>
        <begin position="486"/>
        <end position="507"/>
    </location>
</feature>
<organism evidence="8 9">
    <name type="scientific">Grifola frondosa</name>
    <name type="common">Maitake</name>
    <name type="synonym">Polyporus frondosus</name>
    <dbReference type="NCBI Taxonomy" id="5627"/>
    <lineage>
        <taxon>Eukaryota</taxon>
        <taxon>Fungi</taxon>
        <taxon>Dikarya</taxon>
        <taxon>Basidiomycota</taxon>
        <taxon>Agaricomycotina</taxon>
        <taxon>Agaricomycetes</taxon>
        <taxon>Polyporales</taxon>
        <taxon>Grifolaceae</taxon>
        <taxon>Grifola</taxon>
    </lineage>
</organism>
<feature type="region of interest" description="Disordered" evidence="6">
    <location>
        <begin position="1295"/>
        <end position="1451"/>
    </location>
</feature>
<keyword evidence="5 7" id="KW-0472">Membrane</keyword>
<dbReference type="GO" id="GO:0016020">
    <property type="term" value="C:membrane"/>
    <property type="evidence" value="ECO:0007669"/>
    <property type="project" value="UniProtKB-SubCell"/>
</dbReference>
<feature type="compositionally biased region" description="Basic and acidic residues" evidence="6">
    <location>
        <begin position="1409"/>
        <end position="1418"/>
    </location>
</feature>